<comment type="caution">
    <text evidence="2">The sequence shown here is derived from an EMBL/GenBank/DDBJ whole genome shotgun (WGS) entry which is preliminary data.</text>
</comment>
<sequence length="1429" mass="169039">MKEVFKKLTNYLIRVYLKNEENQIVFPKQVILLFRVQQAFLSLSYIYGQSNYYYIYMISMYARPQLFFTQSEIPQYIILMLSVIYIFTLLTIIPQNKIIGIFGQLLRSSLLNFFFEISKGSIQIITHTLLILISFSETLIISGTLNVQTKNFQHTRFTHLDLIVVIFNYLLMIFYSYGFSKNLIVIFAIILNILRIINQLLFSSFKNLITKTILLTIKIMTFFFGFFWLASLQIHLSAQIVMIPLIYKIIYTYYDNQLNSIMYNNSKRITCHIIKILVFLENMKDLQNLKIQKPKKARNRIIYSSFLMYQNKNYSAFLELNSIQDDQLSLIESLKKKIILQKCINNIQQKIYGTNKTDKIAETIKLLLKSEEQNYSIQNDIIEIIKDKIQCLELFQQNQSHRSYENYYQKTKKIVLFKEKLEKQYNAYPCEKTQGILGFFYGEIMNDYIQANQLFNLIAMKDEKIKKIAQNQEIFSNKMVFLILKFDGKLIIKRPSNDAASFFQLCNQQLKGLKASYFIPKGIQEIHDDLVQDFIKNGKSKYMRQLNQCLFYNHEMDCMNSFELLFDINFVEELNFIAFFQPTANQTMKIIINDKLIIKCLSQQLIQELGIKQQYKQYLDVCINKLIPNFPKYFINQQQIENTEIYVEKQFNEQSQVSFLPLVYITNSSLHFGFPENLPKYYIISLENLKRSPFYFCQNQSNSITFISPQMQQKTLCSINKINAESCIQVPYFEDEIIRNQSIFQLNQHDFQFIDNTPTVQGKKKQETKLLSTLEYTNLKSTTKQNEVLLAEQKFFTKSKKKLLVSNLDKEIIIQQAQSSQVSSFLGARNSKYYRQFEMVTKIKDLNSYSKLHRSFLTSIIFCVIFQFIIQTIQIIELNINLRELVSDIDILQIKNFVFQPLETFLLTRWTIFNYKLLNEAGNISNSEYQNLIQFPLSNLKLGYDTLDKNLKQVFNRPALQNFLENTEIDIYEYITTNQGELYKLNLRNSINILKNFQYSFKMAYELDGGIISDSPYVFFQYKNYLTIKKQFSELNTIVLDQTLKRSHNNQSKLSILTIICLGALIIQYCFSAIYFFQIQKQVLKHFSLTQYLQIQYIEFEMNYLKKIVEEVNKDQNLLFRYQFRFENKEYLLDNTNLKIYQRKCSIKRLSILNIYDACYYLFFLAFLILTAGNAILTFYEGWNYLEKYPATAKFYKEVSDVGTDVPTMFAQRDVLYSRNAIIPYFSQDEYENLLQEIVESLNRTSYFIQDDYNFDQYVVSTQFKMFFSKIQNDNLCEFIPRELMNTSSSICSIAMNQNMKRGLQALLIYIINHITTDMEINKFTSRSQASYLELEGAFLISNIIKVVNDQFNIDLMDQTIYFINLINIHNIIMFVNLLFIGVLILILIKNKLIEKLHIAQRLVYLMPQKSIILDSNFERALRSLVQDQ</sequence>
<feature type="transmembrane region" description="Helical" evidence="1">
    <location>
        <begin position="183"/>
        <end position="201"/>
    </location>
</feature>
<feature type="transmembrane region" description="Helical" evidence="1">
    <location>
        <begin position="73"/>
        <end position="93"/>
    </location>
</feature>
<evidence type="ECO:0000256" key="1">
    <source>
        <dbReference type="SAM" id="Phobius"/>
    </source>
</evidence>
<feature type="transmembrane region" description="Helical" evidence="1">
    <location>
        <begin position="1158"/>
        <end position="1180"/>
    </location>
</feature>
<keyword evidence="1" id="KW-0812">Transmembrane</keyword>
<keyword evidence="1" id="KW-0472">Membrane</keyword>
<protein>
    <recommendedName>
        <fullName evidence="4">Transmembrane protein</fullName>
    </recommendedName>
</protein>
<feature type="transmembrane region" description="Helical" evidence="1">
    <location>
        <begin position="157"/>
        <end position="177"/>
    </location>
</feature>
<name>A0A8S1P371_9CILI</name>
<dbReference type="EMBL" id="CAJJDN010000068">
    <property type="protein sequence ID" value="CAD8097411.1"/>
    <property type="molecule type" value="Genomic_DNA"/>
</dbReference>
<evidence type="ECO:0008006" key="4">
    <source>
        <dbReference type="Google" id="ProtNLM"/>
    </source>
</evidence>
<keyword evidence="3" id="KW-1185">Reference proteome</keyword>
<dbReference type="OrthoDB" id="299083at2759"/>
<organism evidence="2 3">
    <name type="scientific">Paramecium sonneborni</name>
    <dbReference type="NCBI Taxonomy" id="65129"/>
    <lineage>
        <taxon>Eukaryota</taxon>
        <taxon>Sar</taxon>
        <taxon>Alveolata</taxon>
        <taxon>Ciliophora</taxon>
        <taxon>Intramacronucleata</taxon>
        <taxon>Oligohymenophorea</taxon>
        <taxon>Peniculida</taxon>
        <taxon>Parameciidae</taxon>
        <taxon>Paramecium</taxon>
    </lineage>
</organism>
<feature type="transmembrane region" description="Helical" evidence="1">
    <location>
        <begin position="98"/>
        <end position="115"/>
    </location>
</feature>
<evidence type="ECO:0000313" key="2">
    <source>
        <dbReference type="EMBL" id="CAD8097411.1"/>
    </source>
</evidence>
<accession>A0A8S1P371</accession>
<feature type="transmembrane region" description="Helical" evidence="1">
    <location>
        <begin position="1054"/>
        <end position="1077"/>
    </location>
</feature>
<evidence type="ECO:0000313" key="3">
    <source>
        <dbReference type="Proteomes" id="UP000692954"/>
    </source>
</evidence>
<feature type="transmembrane region" description="Helical" evidence="1">
    <location>
        <begin position="1361"/>
        <end position="1389"/>
    </location>
</feature>
<feature type="transmembrane region" description="Helical" evidence="1">
    <location>
        <begin position="121"/>
        <end position="145"/>
    </location>
</feature>
<dbReference type="Proteomes" id="UP000692954">
    <property type="component" value="Unassembled WGS sequence"/>
</dbReference>
<proteinExistence type="predicted"/>
<feature type="transmembrane region" description="Helical" evidence="1">
    <location>
        <begin position="213"/>
        <end position="230"/>
    </location>
</feature>
<gene>
    <name evidence="2" type="ORF">PSON_ATCC_30995.1.T0680135</name>
</gene>
<keyword evidence="1" id="KW-1133">Transmembrane helix</keyword>
<reference evidence="2" key="1">
    <citation type="submission" date="2021-01" db="EMBL/GenBank/DDBJ databases">
        <authorList>
            <consortium name="Genoscope - CEA"/>
            <person name="William W."/>
        </authorList>
    </citation>
    <scope>NUCLEOTIDE SEQUENCE</scope>
</reference>